<dbReference type="GO" id="GO:0005634">
    <property type="term" value="C:nucleus"/>
    <property type="evidence" value="ECO:0007669"/>
    <property type="project" value="TreeGrafter"/>
</dbReference>
<comment type="caution">
    <text evidence="3">The sequence shown here is derived from an EMBL/GenBank/DDBJ whole genome shotgun (WGS) entry which is preliminary data.</text>
</comment>
<feature type="region of interest" description="Disordered" evidence="2">
    <location>
        <begin position="400"/>
        <end position="433"/>
    </location>
</feature>
<dbReference type="InParanoid" id="A0A2P5E4H4"/>
<dbReference type="InterPro" id="IPR011604">
    <property type="entry name" value="PDDEXK-like_dom_sf"/>
</dbReference>
<dbReference type="EMBL" id="JXTC01000231">
    <property type="protein sequence ID" value="PON80441.1"/>
    <property type="molecule type" value="Genomic_DNA"/>
</dbReference>
<evidence type="ECO:0000256" key="1">
    <source>
        <dbReference type="ARBA" id="ARBA00009797"/>
    </source>
</evidence>
<dbReference type="InterPro" id="IPR019190">
    <property type="entry name" value="EXOV"/>
</dbReference>
<dbReference type="GO" id="GO:0036297">
    <property type="term" value="P:interstrand cross-link repair"/>
    <property type="evidence" value="ECO:0007669"/>
    <property type="project" value="TreeGrafter"/>
</dbReference>
<keyword evidence="3" id="KW-0269">Exonuclease</keyword>
<dbReference type="PANTHER" id="PTHR14464:SF4">
    <property type="entry name" value="EXONUCLEASE V"/>
    <property type="match status" value="1"/>
</dbReference>
<organism evidence="3 4">
    <name type="scientific">Trema orientale</name>
    <name type="common">Charcoal tree</name>
    <name type="synonym">Celtis orientalis</name>
    <dbReference type="NCBI Taxonomy" id="63057"/>
    <lineage>
        <taxon>Eukaryota</taxon>
        <taxon>Viridiplantae</taxon>
        <taxon>Streptophyta</taxon>
        <taxon>Embryophyta</taxon>
        <taxon>Tracheophyta</taxon>
        <taxon>Spermatophyta</taxon>
        <taxon>Magnoliopsida</taxon>
        <taxon>eudicotyledons</taxon>
        <taxon>Gunneridae</taxon>
        <taxon>Pentapetalae</taxon>
        <taxon>rosids</taxon>
        <taxon>fabids</taxon>
        <taxon>Rosales</taxon>
        <taxon>Cannabaceae</taxon>
        <taxon>Trema</taxon>
    </lineage>
</organism>
<dbReference type="FunCoup" id="A0A2P5E4H4">
    <property type="interactions" value="1839"/>
</dbReference>
<dbReference type="Gene3D" id="3.90.320.10">
    <property type="match status" value="1"/>
</dbReference>
<comment type="similarity">
    <text evidence="1">Belongs to the EXO5 family.</text>
</comment>
<evidence type="ECO:0000313" key="3">
    <source>
        <dbReference type="EMBL" id="PON80441.1"/>
    </source>
</evidence>
<name>A0A2P5E4H4_TREOI</name>
<dbReference type="GO" id="GO:0045145">
    <property type="term" value="F:single-stranded DNA 5'-3' DNA exonuclease activity"/>
    <property type="evidence" value="ECO:0007669"/>
    <property type="project" value="InterPro"/>
</dbReference>
<keyword evidence="3" id="KW-0378">Hydrolase</keyword>
<dbReference type="OrthoDB" id="354769at2759"/>
<evidence type="ECO:0000256" key="2">
    <source>
        <dbReference type="SAM" id="MobiDB-lite"/>
    </source>
</evidence>
<proteinExistence type="inferred from homology"/>
<protein>
    <submittedName>
        <fullName evidence="3">Exonuclease V</fullName>
    </submittedName>
</protein>
<keyword evidence="4" id="KW-1185">Reference proteome</keyword>
<keyword evidence="3" id="KW-0540">Nuclease</keyword>
<accession>A0A2P5E4H4</accession>
<dbReference type="PANTHER" id="PTHR14464">
    <property type="entry name" value="EXONUCLEASE V"/>
    <property type="match status" value="1"/>
</dbReference>
<feature type="compositionally biased region" description="Low complexity" evidence="2">
    <location>
        <begin position="400"/>
        <end position="426"/>
    </location>
</feature>
<gene>
    <name evidence="3" type="ORF">TorRG33x02_234450</name>
</gene>
<reference evidence="4" key="1">
    <citation type="submission" date="2016-06" db="EMBL/GenBank/DDBJ databases">
        <title>Parallel loss of symbiosis genes in relatives of nitrogen-fixing non-legume Parasponia.</title>
        <authorList>
            <person name="Van Velzen R."/>
            <person name="Holmer R."/>
            <person name="Bu F."/>
            <person name="Rutten L."/>
            <person name="Van Zeijl A."/>
            <person name="Liu W."/>
            <person name="Santuari L."/>
            <person name="Cao Q."/>
            <person name="Sharma T."/>
            <person name="Shen D."/>
            <person name="Roswanjaya Y."/>
            <person name="Wardhani T."/>
            <person name="Kalhor M.S."/>
            <person name="Jansen J."/>
            <person name="Van den Hoogen J."/>
            <person name="Gungor B."/>
            <person name="Hartog M."/>
            <person name="Hontelez J."/>
            <person name="Verver J."/>
            <person name="Yang W.-C."/>
            <person name="Schijlen E."/>
            <person name="Repin R."/>
            <person name="Schilthuizen M."/>
            <person name="Schranz E."/>
            <person name="Heidstra R."/>
            <person name="Miyata K."/>
            <person name="Fedorova E."/>
            <person name="Kohlen W."/>
            <person name="Bisseling T."/>
            <person name="Smit S."/>
            <person name="Geurts R."/>
        </authorList>
    </citation>
    <scope>NUCLEOTIDE SEQUENCE [LARGE SCALE GENOMIC DNA]</scope>
    <source>
        <strain evidence="4">cv. RG33-2</strain>
    </source>
</reference>
<dbReference type="Proteomes" id="UP000237000">
    <property type="component" value="Unassembled WGS sequence"/>
</dbReference>
<evidence type="ECO:0000313" key="4">
    <source>
        <dbReference type="Proteomes" id="UP000237000"/>
    </source>
</evidence>
<sequence>MTESPSESVSLVNDDKYCSIIATIPEIPIEIVSHEEMALLEAALLSARSCLSSSSSSSAIPALRSSRFHTHVRSVHYITALSKRGFSGSNEPDMEDLGDFGSTQKKTRLPDSFLLRFRKKKGLSVTDITSTEWCEKQMEYILLGKPRKVNRAMKKGSARHAKLEEEVVKKVKVSVESVEDRWALKLLNFIIGVNQLLFEGLTRELPLISYVEGIWMVGVIDEIRMPVAETGRSPLLVDTKTRVRRTLPSDPQRRNGRLQLMCYKRMWDNLVADNFPTKKFFDYFSLNPYNMLSEDIIERTANLGFPAKTLEDVLRYYSNTCSILPPAQDQMLLRYESQQDNSVLGEDHFAYDFDWLEKQIHGCLEFWHGEREASYTPEEERWKCQFCQFASVCPTNANLDSSSLSPTNSTPSSPTSSSPSSPTNSTPDDKPSS</sequence>
<dbReference type="Pfam" id="PF09810">
    <property type="entry name" value="Exo5"/>
    <property type="match status" value="3"/>
</dbReference>
<dbReference type="AlphaFoldDB" id="A0A2P5E4H4"/>